<dbReference type="CDD" id="cd03425">
    <property type="entry name" value="NUDIX_MutT_NudA_like"/>
    <property type="match status" value="1"/>
</dbReference>
<feature type="binding site" evidence="12">
    <location>
        <begin position="46"/>
        <end position="49"/>
    </location>
    <ligand>
        <name>8-oxo-dGTP</name>
        <dbReference type="ChEBI" id="CHEBI:77896"/>
    </ligand>
</feature>
<feature type="binding site" evidence="13">
    <location>
        <position position="69"/>
    </location>
    <ligand>
        <name>Mg(2+)</name>
        <dbReference type="ChEBI" id="CHEBI:18420"/>
    </ligand>
</feature>
<evidence type="ECO:0000256" key="7">
    <source>
        <dbReference type="ARBA" id="ARBA00022801"/>
    </source>
</evidence>
<dbReference type="GO" id="GO:0044716">
    <property type="term" value="F:8-oxo-GDP phosphatase activity"/>
    <property type="evidence" value="ECO:0007669"/>
    <property type="project" value="TreeGrafter"/>
</dbReference>
<keyword evidence="5 13" id="KW-0479">Metal-binding</keyword>
<dbReference type="NCBIfam" id="TIGR00586">
    <property type="entry name" value="mutt"/>
    <property type="match status" value="1"/>
</dbReference>
<dbReference type="GO" id="GO:0008413">
    <property type="term" value="F:8-oxo-7,8-dihydroguanosine triphosphate pyrophosphatase activity"/>
    <property type="evidence" value="ECO:0007669"/>
    <property type="project" value="InterPro"/>
</dbReference>
<dbReference type="PANTHER" id="PTHR47707:SF1">
    <property type="entry name" value="NUDIX HYDROLASE FAMILY PROTEIN"/>
    <property type="match status" value="1"/>
</dbReference>
<evidence type="ECO:0000313" key="16">
    <source>
        <dbReference type="Proteomes" id="UP001333818"/>
    </source>
</evidence>
<sequence>MSIPLEVQPIAKKHKQIGVAVIWDRDRHKILIDQRLPQGDFAGYWEFPGGKLEEGEDAIACIRREIKEELGIDIEVGAQLIAVSHEYEKFIVSLIVHHCYHISGEPQTLECAQIRWIEPSELANYQFPEANYQIVEALNKI</sequence>
<keyword evidence="16" id="KW-1185">Reference proteome</keyword>
<comment type="caution">
    <text evidence="15">The sequence shown here is derived from an EMBL/GenBank/DDBJ whole genome shotgun (WGS) entry which is preliminary data.</text>
</comment>
<evidence type="ECO:0000256" key="6">
    <source>
        <dbReference type="ARBA" id="ARBA00022763"/>
    </source>
</evidence>
<evidence type="ECO:0000256" key="5">
    <source>
        <dbReference type="ARBA" id="ARBA00022723"/>
    </source>
</evidence>
<dbReference type="Pfam" id="PF14815">
    <property type="entry name" value="NUDIX_4"/>
    <property type="match status" value="1"/>
</dbReference>
<gene>
    <name evidence="15" type="primary">mutT</name>
    <name evidence="15" type="ORF">V2H45_05625</name>
</gene>
<evidence type="ECO:0000256" key="12">
    <source>
        <dbReference type="PIRSR" id="PIRSR603561-1"/>
    </source>
</evidence>
<comment type="cofactor">
    <cofactor evidence="1 13">
        <name>Mg(2+)</name>
        <dbReference type="ChEBI" id="CHEBI:18420"/>
    </cofactor>
</comment>
<dbReference type="EMBL" id="JAZBJZ010000014">
    <property type="protein sequence ID" value="MEE3716222.1"/>
    <property type="molecule type" value="Genomic_DNA"/>
</dbReference>
<name>A0AAW9PU94_9CYAN</name>
<dbReference type="GO" id="GO:0006281">
    <property type="term" value="P:DNA repair"/>
    <property type="evidence" value="ECO:0007669"/>
    <property type="project" value="UniProtKB-KW"/>
</dbReference>
<evidence type="ECO:0000256" key="11">
    <source>
        <dbReference type="ARBA" id="ARBA00038905"/>
    </source>
</evidence>
<dbReference type="GO" id="GO:0046872">
    <property type="term" value="F:metal ion binding"/>
    <property type="evidence" value="ECO:0007669"/>
    <property type="project" value="UniProtKB-KW"/>
</dbReference>
<evidence type="ECO:0000256" key="2">
    <source>
        <dbReference type="ARBA" id="ARBA00005582"/>
    </source>
</evidence>
<evidence type="ECO:0000259" key="14">
    <source>
        <dbReference type="PROSITE" id="PS51462"/>
    </source>
</evidence>
<keyword evidence="3" id="KW-0515">Mutator protein</keyword>
<dbReference type="PRINTS" id="PR00502">
    <property type="entry name" value="NUDIXFAMILY"/>
</dbReference>
<dbReference type="Proteomes" id="UP001333818">
    <property type="component" value="Unassembled WGS sequence"/>
</dbReference>
<feature type="binding site" evidence="13">
    <location>
        <position position="49"/>
    </location>
    <ligand>
        <name>Mg(2+)</name>
        <dbReference type="ChEBI" id="CHEBI:18420"/>
    </ligand>
</feature>
<feature type="domain" description="Nudix hydrolase" evidence="14">
    <location>
        <begin position="12"/>
        <end position="141"/>
    </location>
</feature>
<keyword evidence="9" id="KW-0234">DNA repair</keyword>
<dbReference type="PROSITE" id="PS51462">
    <property type="entry name" value="NUDIX"/>
    <property type="match status" value="1"/>
</dbReference>
<dbReference type="InterPro" id="IPR020084">
    <property type="entry name" value="NUDIX_hydrolase_CS"/>
</dbReference>
<accession>A0AAW9PU94</accession>
<dbReference type="PROSITE" id="PS00893">
    <property type="entry name" value="NUDIX_BOX"/>
    <property type="match status" value="1"/>
</dbReference>
<comment type="catalytic activity">
    <reaction evidence="10">
        <text>8-oxo-dGTP + H2O = 8-oxo-dGMP + diphosphate + H(+)</text>
        <dbReference type="Rhea" id="RHEA:31575"/>
        <dbReference type="ChEBI" id="CHEBI:15377"/>
        <dbReference type="ChEBI" id="CHEBI:15378"/>
        <dbReference type="ChEBI" id="CHEBI:33019"/>
        <dbReference type="ChEBI" id="CHEBI:63224"/>
        <dbReference type="ChEBI" id="CHEBI:77896"/>
        <dbReference type="EC" id="3.6.1.55"/>
    </reaction>
</comment>
<dbReference type="SUPFAM" id="SSF55811">
    <property type="entry name" value="Nudix"/>
    <property type="match status" value="1"/>
</dbReference>
<evidence type="ECO:0000256" key="1">
    <source>
        <dbReference type="ARBA" id="ARBA00001946"/>
    </source>
</evidence>
<dbReference type="AlphaFoldDB" id="A0AAW9PU94"/>
<proteinExistence type="inferred from homology"/>
<dbReference type="InterPro" id="IPR047127">
    <property type="entry name" value="MutT-like"/>
</dbReference>
<evidence type="ECO:0000256" key="10">
    <source>
        <dbReference type="ARBA" id="ARBA00035861"/>
    </source>
</evidence>
<keyword evidence="8 13" id="KW-0460">Magnesium</keyword>
<keyword evidence="6" id="KW-0227">DNA damage</keyword>
<dbReference type="EC" id="3.6.1.55" evidence="11"/>
<dbReference type="InterPro" id="IPR020476">
    <property type="entry name" value="Nudix_hydrolase"/>
</dbReference>
<dbReference type="GO" id="GO:0044715">
    <property type="term" value="F:8-oxo-dGDP phosphatase activity"/>
    <property type="evidence" value="ECO:0007669"/>
    <property type="project" value="TreeGrafter"/>
</dbReference>
<reference evidence="15" key="1">
    <citation type="submission" date="2024-01" db="EMBL/GenBank/DDBJ databases">
        <title>Bank of Algae and Cyanobacteria of the Azores (BACA) strain genomes.</title>
        <authorList>
            <person name="Luz R."/>
            <person name="Cordeiro R."/>
            <person name="Fonseca A."/>
            <person name="Goncalves V."/>
        </authorList>
    </citation>
    <scope>NUCLEOTIDE SEQUENCE</scope>
    <source>
        <strain evidence="15">BACA0141</strain>
    </source>
</reference>
<dbReference type="Gene3D" id="3.90.79.10">
    <property type="entry name" value="Nucleoside Triphosphate Pyrophosphohydrolase"/>
    <property type="match status" value="1"/>
</dbReference>
<evidence type="ECO:0000256" key="3">
    <source>
        <dbReference type="ARBA" id="ARBA00022457"/>
    </source>
</evidence>
<dbReference type="GO" id="GO:0035539">
    <property type="term" value="F:8-oxo-7,8-dihydrodeoxyguanosine triphosphate pyrophosphatase activity"/>
    <property type="evidence" value="ECO:0007669"/>
    <property type="project" value="UniProtKB-EC"/>
</dbReference>
<dbReference type="InterPro" id="IPR029119">
    <property type="entry name" value="MutY_C"/>
</dbReference>
<keyword evidence="4" id="KW-0235">DNA replication</keyword>
<dbReference type="InterPro" id="IPR015797">
    <property type="entry name" value="NUDIX_hydrolase-like_dom_sf"/>
</dbReference>
<organism evidence="15 16">
    <name type="scientific">Tumidithrix elongata BACA0141</name>
    <dbReference type="NCBI Taxonomy" id="2716417"/>
    <lineage>
        <taxon>Bacteria</taxon>
        <taxon>Bacillati</taxon>
        <taxon>Cyanobacteriota</taxon>
        <taxon>Cyanophyceae</taxon>
        <taxon>Pseudanabaenales</taxon>
        <taxon>Pseudanabaenaceae</taxon>
        <taxon>Tumidithrix</taxon>
        <taxon>Tumidithrix elongata</taxon>
    </lineage>
</organism>
<dbReference type="InterPro" id="IPR000086">
    <property type="entry name" value="NUDIX_hydrolase_dom"/>
</dbReference>
<feature type="binding site" evidence="12">
    <location>
        <position position="35"/>
    </location>
    <ligand>
        <name>8-oxo-dGTP</name>
        <dbReference type="ChEBI" id="CHEBI:77896"/>
    </ligand>
</feature>
<feature type="binding site" evidence="12">
    <location>
        <position position="131"/>
    </location>
    <ligand>
        <name>8-oxo-dGTP</name>
        <dbReference type="ChEBI" id="CHEBI:77896"/>
    </ligand>
</feature>
<evidence type="ECO:0000256" key="4">
    <source>
        <dbReference type="ARBA" id="ARBA00022705"/>
    </source>
</evidence>
<dbReference type="InterPro" id="IPR003561">
    <property type="entry name" value="Mutator_MutT"/>
</dbReference>
<evidence type="ECO:0000256" key="13">
    <source>
        <dbReference type="PIRSR" id="PIRSR603561-2"/>
    </source>
</evidence>
<evidence type="ECO:0000256" key="9">
    <source>
        <dbReference type="ARBA" id="ARBA00023204"/>
    </source>
</evidence>
<protein>
    <recommendedName>
        <fullName evidence="11">8-oxo-dGTP diphosphatase</fullName>
        <ecNumber evidence="11">3.6.1.55</ecNumber>
    </recommendedName>
</protein>
<comment type="similarity">
    <text evidence="2">Belongs to the Nudix hydrolase family.</text>
</comment>
<keyword evidence="7" id="KW-0378">Hydrolase</keyword>
<dbReference type="RefSeq" id="WP_330482649.1">
    <property type="nucleotide sequence ID" value="NZ_JAZBJZ010000014.1"/>
</dbReference>
<evidence type="ECO:0000313" key="15">
    <source>
        <dbReference type="EMBL" id="MEE3716222.1"/>
    </source>
</evidence>
<dbReference type="GO" id="GO:0006260">
    <property type="term" value="P:DNA replication"/>
    <property type="evidence" value="ECO:0007669"/>
    <property type="project" value="UniProtKB-KW"/>
</dbReference>
<dbReference type="PANTHER" id="PTHR47707">
    <property type="entry name" value="8-OXO-DGTP DIPHOSPHATASE"/>
    <property type="match status" value="1"/>
</dbReference>
<evidence type="ECO:0000256" key="8">
    <source>
        <dbReference type="ARBA" id="ARBA00022842"/>
    </source>
</evidence>